<protein>
    <submittedName>
        <fullName evidence="1">Uncharacterized protein</fullName>
    </submittedName>
</protein>
<sequence>MADAVCSTPNNLFVVRPNTLLEYLTYDVDIQRIDPAGYTTWNSTLVGPRYMPSLILSQWYLLFGRCRLPVNVNATTLNLNCMPRQTIFVPLQNVTDTIIQVYEGWQNSTDESTRNLEENRLCLRLGQLMSFIQLESVINVMG</sequence>
<name>A0A8E0RX45_9TREM</name>
<gene>
    <name evidence="1" type="ORF">FBUS_11419</name>
</gene>
<evidence type="ECO:0000313" key="2">
    <source>
        <dbReference type="Proteomes" id="UP000728185"/>
    </source>
</evidence>
<dbReference type="AlphaFoldDB" id="A0A8E0RX45"/>
<proteinExistence type="predicted"/>
<dbReference type="OrthoDB" id="6310872at2759"/>
<evidence type="ECO:0000313" key="1">
    <source>
        <dbReference type="EMBL" id="KAA0196056.1"/>
    </source>
</evidence>
<organism evidence="1 2">
    <name type="scientific">Fasciolopsis buskii</name>
    <dbReference type="NCBI Taxonomy" id="27845"/>
    <lineage>
        <taxon>Eukaryota</taxon>
        <taxon>Metazoa</taxon>
        <taxon>Spiralia</taxon>
        <taxon>Lophotrochozoa</taxon>
        <taxon>Platyhelminthes</taxon>
        <taxon>Trematoda</taxon>
        <taxon>Digenea</taxon>
        <taxon>Plagiorchiida</taxon>
        <taxon>Echinostomata</taxon>
        <taxon>Echinostomatoidea</taxon>
        <taxon>Fasciolidae</taxon>
        <taxon>Fasciolopsis</taxon>
    </lineage>
</organism>
<keyword evidence="2" id="KW-1185">Reference proteome</keyword>
<accession>A0A8E0RX45</accession>
<dbReference type="Proteomes" id="UP000728185">
    <property type="component" value="Unassembled WGS sequence"/>
</dbReference>
<reference evidence="1" key="1">
    <citation type="submission" date="2019-05" db="EMBL/GenBank/DDBJ databases">
        <title>Annotation for the trematode Fasciolopsis buski.</title>
        <authorList>
            <person name="Choi Y.-J."/>
        </authorList>
    </citation>
    <scope>NUCLEOTIDE SEQUENCE</scope>
    <source>
        <strain evidence="1">HT</strain>
        <tissue evidence="1">Whole worm</tissue>
    </source>
</reference>
<dbReference type="EMBL" id="LUCM01003269">
    <property type="protein sequence ID" value="KAA0196056.1"/>
    <property type="molecule type" value="Genomic_DNA"/>
</dbReference>
<comment type="caution">
    <text evidence="1">The sequence shown here is derived from an EMBL/GenBank/DDBJ whole genome shotgun (WGS) entry which is preliminary data.</text>
</comment>